<dbReference type="Pfam" id="PF15511">
    <property type="entry name" value="CENP-T_C"/>
    <property type="match status" value="1"/>
</dbReference>
<evidence type="ECO:0000256" key="3">
    <source>
        <dbReference type="ARBA" id="ARBA00022454"/>
    </source>
</evidence>
<dbReference type="PANTHER" id="PTHR22980:SF5">
    <property type="entry name" value="CENP-T_HISTONE H4 HISTONE FOLD DOMAIN-CONTAINING PROTEIN"/>
    <property type="match status" value="1"/>
</dbReference>
<dbReference type="CDD" id="cd22920">
    <property type="entry name" value="HFD_CENP-T"/>
    <property type="match status" value="1"/>
</dbReference>
<evidence type="ECO:0000256" key="1">
    <source>
        <dbReference type="ARBA" id="ARBA00004123"/>
    </source>
</evidence>
<comment type="subcellular location">
    <subcellularLocation>
        <location evidence="2">Chromosome</location>
    </subcellularLocation>
    <subcellularLocation>
        <location evidence="1">Nucleus</location>
    </subcellularLocation>
</comment>
<sequence>MTEPPSKKSRVTPRNSEAHQATAGEQDTTPYSNLRQLSQSLRQTSTATPRRRATSADPTPGRTPRTQQRTPRARQFPVPRRVGPPTTPHAIRALRARRDAALAASGGRNRRRSGVQQRETPRDFLRALSRRLAGTSEPVQPSPTVDTRGARPREDILEDEPDLPRPRLSMPLHEDEDDSFHEAPPRLSLALDEADVDATQVSVEGGRRAYSEDPIRPRLSRTSFGRLRLSERFGDLDALGEGEELAEDDATFAFGGDAGQDVLDEETRRFNDDNTTQELRNLLASRRRSRASDINIPEGEESDDEPTFRFAIPPARRSLLANLNRAPSSREDDIEEQDEATTAGADLLQDSEPEPILEQPDDDDQDEAPDSDADDPSSTRLRETSPPTAEHAAKKKRSRTKTLPVSRFGHEYPSLPRSVVKRLATSLARVHGGPAAKLGADTLNALSTATDWFFEQAGEDLASYASHAGRKTIEEADVVMLMRRQRKLSASSTPFSLAQKYLPRELLQNVRMPAPRAAPKRKPRKRKLDTIAEEEEGGEGATEL</sequence>
<feature type="region of interest" description="Disordered" evidence="5">
    <location>
        <begin position="1"/>
        <end position="182"/>
    </location>
</feature>
<evidence type="ECO:0000259" key="6">
    <source>
        <dbReference type="Pfam" id="PF15511"/>
    </source>
</evidence>
<evidence type="ECO:0000256" key="2">
    <source>
        <dbReference type="ARBA" id="ARBA00004286"/>
    </source>
</evidence>
<keyword evidence="3" id="KW-0158">Chromosome</keyword>
<name>A0ABR1KJ83_9PEZI</name>
<evidence type="ECO:0000313" key="7">
    <source>
        <dbReference type="EMBL" id="KAK7515782.1"/>
    </source>
</evidence>
<feature type="region of interest" description="Disordered" evidence="5">
    <location>
        <begin position="509"/>
        <end position="544"/>
    </location>
</feature>
<gene>
    <name evidence="7" type="ORF">IWZ03DRAFT_360912</name>
</gene>
<dbReference type="SUPFAM" id="SSF47113">
    <property type="entry name" value="Histone-fold"/>
    <property type="match status" value="1"/>
</dbReference>
<dbReference type="PANTHER" id="PTHR22980">
    <property type="entry name" value="CORTISTATIN"/>
    <property type="match status" value="1"/>
</dbReference>
<feature type="region of interest" description="Disordered" evidence="5">
    <location>
        <begin position="287"/>
        <end position="309"/>
    </location>
</feature>
<feature type="compositionally biased region" description="Acidic residues" evidence="5">
    <location>
        <begin position="349"/>
        <end position="375"/>
    </location>
</feature>
<dbReference type="InterPro" id="IPR009072">
    <property type="entry name" value="Histone-fold"/>
</dbReference>
<organism evidence="7 8">
    <name type="scientific">Phyllosticta citriasiana</name>
    <dbReference type="NCBI Taxonomy" id="595635"/>
    <lineage>
        <taxon>Eukaryota</taxon>
        <taxon>Fungi</taxon>
        <taxon>Dikarya</taxon>
        <taxon>Ascomycota</taxon>
        <taxon>Pezizomycotina</taxon>
        <taxon>Dothideomycetes</taxon>
        <taxon>Dothideomycetes incertae sedis</taxon>
        <taxon>Botryosphaeriales</taxon>
        <taxon>Phyllostictaceae</taxon>
        <taxon>Phyllosticta</taxon>
    </lineage>
</organism>
<evidence type="ECO:0000256" key="4">
    <source>
        <dbReference type="ARBA" id="ARBA00023242"/>
    </source>
</evidence>
<evidence type="ECO:0000256" key="5">
    <source>
        <dbReference type="SAM" id="MobiDB-lite"/>
    </source>
</evidence>
<keyword evidence="8" id="KW-1185">Reference proteome</keyword>
<dbReference type="Proteomes" id="UP001363622">
    <property type="component" value="Unassembled WGS sequence"/>
</dbReference>
<feature type="region of interest" description="Disordered" evidence="5">
    <location>
        <begin position="325"/>
        <end position="409"/>
    </location>
</feature>
<feature type="compositionally biased region" description="Basic residues" evidence="5">
    <location>
        <begin position="518"/>
        <end position="527"/>
    </location>
</feature>
<reference evidence="7 8" key="1">
    <citation type="submission" date="2024-04" db="EMBL/GenBank/DDBJ databases">
        <title>Phyllosticta paracitricarpa is synonymous to the EU quarantine fungus P. citricarpa based on phylogenomic analyses.</title>
        <authorList>
            <consortium name="Lawrence Berkeley National Laboratory"/>
            <person name="Van Ingen-Buijs V.A."/>
            <person name="Van Westerhoven A.C."/>
            <person name="Haridas S."/>
            <person name="Skiadas P."/>
            <person name="Martin F."/>
            <person name="Groenewald J.Z."/>
            <person name="Crous P.W."/>
            <person name="Seidl M.F."/>
        </authorList>
    </citation>
    <scope>NUCLEOTIDE SEQUENCE [LARGE SCALE GENOMIC DNA]</scope>
    <source>
        <strain evidence="7 8">CBS 123371</strain>
    </source>
</reference>
<evidence type="ECO:0000313" key="8">
    <source>
        <dbReference type="Proteomes" id="UP001363622"/>
    </source>
</evidence>
<feature type="domain" description="CENP-T/Histone H4 histone fold" evidence="6">
    <location>
        <begin position="409"/>
        <end position="515"/>
    </location>
</feature>
<dbReference type="Gene3D" id="1.10.20.10">
    <property type="entry name" value="Histone, subunit A"/>
    <property type="match status" value="1"/>
</dbReference>
<accession>A0ABR1KJ83</accession>
<comment type="caution">
    <text evidence="7">The sequence shown here is derived from an EMBL/GenBank/DDBJ whole genome shotgun (WGS) entry which is preliminary data.</text>
</comment>
<keyword evidence="4" id="KW-0539">Nucleus</keyword>
<feature type="compositionally biased region" description="Low complexity" evidence="5">
    <location>
        <begin position="55"/>
        <end position="93"/>
    </location>
</feature>
<feature type="compositionally biased region" description="Polar residues" evidence="5">
    <location>
        <begin position="12"/>
        <end position="43"/>
    </location>
</feature>
<dbReference type="InterPro" id="IPR035425">
    <property type="entry name" value="CENP-T/H4_C"/>
</dbReference>
<dbReference type="EMBL" id="JBBPHU010000007">
    <property type="protein sequence ID" value="KAK7515782.1"/>
    <property type="molecule type" value="Genomic_DNA"/>
</dbReference>
<protein>
    <submittedName>
        <fullName evidence="7">Centromere kinetochore component CENP-T-domain-containing protein</fullName>
    </submittedName>
</protein>
<proteinExistence type="predicted"/>